<feature type="compositionally biased region" description="Basic and acidic residues" evidence="1">
    <location>
        <begin position="321"/>
        <end position="333"/>
    </location>
</feature>
<dbReference type="Pfam" id="PF12937">
    <property type="entry name" value="F-box-like"/>
    <property type="match status" value="1"/>
</dbReference>
<dbReference type="InterPro" id="IPR001810">
    <property type="entry name" value="F-box_dom"/>
</dbReference>
<dbReference type="AlphaFoldDB" id="A0AAD5P7Y6"/>
<accession>A0AAD5P7Y6</accession>
<comment type="caution">
    <text evidence="3">The sequence shown here is derived from an EMBL/GenBank/DDBJ whole genome shotgun (WGS) entry which is preliminary data.</text>
</comment>
<proteinExistence type="predicted"/>
<dbReference type="PANTHER" id="PTHR31639">
    <property type="entry name" value="F-BOX PROTEIN-LIKE"/>
    <property type="match status" value="1"/>
</dbReference>
<keyword evidence="4" id="KW-1185">Reference proteome</keyword>
<feature type="domain" description="F-box" evidence="2">
    <location>
        <begin position="7"/>
        <end position="37"/>
    </location>
</feature>
<dbReference type="Proteomes" id="UP001209540">
    <property type="component" value="Unassembled WGS sequence"/>
</dbReference>
<dbReference type="SUPFAM" id="SSF52047">
    <property type="entry name" value="RNI-like"/>
    <property type="match status" value="1"/>
</dbReference>
<dbReference type="EMBL" id="JAIXMP010000045">
    <property type="protein sequence ID" value="KAI9246682.1"/>
    <property type="molecule type" value="Genomic_DNA"/>
</dbReference>
<dbReference type="SUPFAM" id="SSF81383">
    <property type="entry name" value="F-box domain"/>
    <property type="match status" value="1"/>
</dbReference>
<evidence type="ECO:0000313" key="3">
    <source>
        <dbReference type="EMBL" id="KAI9246682.1"/>
    </source>
</evidence>
<dbReference type="Gene3D" id="3.80.10.10">
    <property type="entry name" value="Ribonuclease Inhibitor"/>
    <property type="match status" value="2"/>
</dbReference>
<organism evidence="3 4">
    <name type="scientific">Phascolomyces articulosus</name>
    <dbReference type="NCBI Taxonomy" id="60185"/>
    <lineage>
        <taxon>Eukaryota</taxon>
        <taxon>Fungi</taxon>
        <taxon>Fungi incertae sedis</taxon>
        <taxon>Mucoromycota</taxon>
        <taxon>Mucoromycotina</taxon>
        <taxon>Mucoromycetes</taxon>
        <taxon>Mucorales</taxon>
        <taxon>Lichtheimiaceae</taxon>
        <taxon>Phascolomyces</taxon>
    </lineage>
</organism>
<dbReference type="CDD" id="cd09917">
    <property type="entry name" value="F-box_SF"/>
    <property type="match status" value="1"/>
</dbReference>
<protein>
    <recommendedName>
        <fullName evidence="2">F-box domain-containing protein</fullName>
    </recommendedName>
</protein>
<name>A0AAD5P7Y6_9FUNG</name>
<reference evidence="3" key="2">
    <citation type="submission" date="2023-02" db="EMBL/GenBank/DDBJ databases">
        <authorList>
            <consortium name="DOE Joint Genome Institute"/>
            <person name="Mondo S.J."/>
            <person name="Chang Y."/>
            <person name="Wang Y."/>
            <person name="Ahrendt S."/>
            <person name="Andreopoulos W."/>
            <person name="Barry K."/>
            <person name="Beard J."/>
            <person name="Benny G.L."/>
            <person name="Blankenship S."/>
            <person name="Bonito G."/>
            <person name="Cuomo C."/>
            <person name="Desiro A."/>
            <person name="Gervers K.A."/>
            <person name="Hundley H."/>
            <person name="Kuo A."/>
            <person name="LaButti K."/>
            <person name="Lang B.F."/>
            <person name="Lipzen A."/>
            <person name="O'Donnell K."/>
            <person name="Pangilinan J."/>
            <person name="Reynolds N."/>
            <person name="Sandor L."/>
            <person name="Smith M.W."/>
            <person name="Tsang A."/>
            <person name="Grigoriev I.V."/>
            <person name="Stajich J.E."/>
            <person name="Spatafora J.W."/>
        </authorList>
    </citation>
    <scope>NUCLEOTIDE SEQUENCE</scope>
    <source>
        <strain evidence="3">RSA 2281</strain>
    </source>
</reference>
<evidence type="ECO:0000313" key="4">
    <source>
        <dbReference type="Proteomes" id="UP001209540"/>
    </source>
</evidence>
<dbReference type="InterPro" id="IPR032675">
    <property type="entry name" value="LRR_dom_sf"/>
</dbReference>
<sequence length="678" mass="78085">MNTFPTCLPTDIVYTIFNFIDQKDCIECMCTCRSWYREIPSYAFKVWEQVDIDPTSWPRYTHAMLDCLGLHVKKITISRLDACHILEKLKDKGCTRINRIEITNPVYHTADDKDRHTSFDTKDVKFFNTIGQFNHTLQELYIMDYPSYISATDLMHRFPHLTHLSLLYSNKIHNLWEQESTNSNNDTIIATSHDKNELSSHHKNMIYLHLKIPRCQDIKTTLLPTLKRCSQLKCLLVTASDSARRRLPINDENNDTPSRIELDSIIQLCPHLEYIMWNVHRVYFHKNVESSVLVEWGQRTSQKKRIATTAPTYRGHGGNGSHKENEKNGDGKRNKVQGLIFEGHIDDINNIMASSFLTKSQHSLSHLELFNVDMDRSRDWNVILPAATTTSPPTTLHHHHVLATHSSNSTHPIRRQQQQQHPFSQHLETLKLTNLEIPSEDGWIQLFSQCQNLKHLDISLGPFDMRWDPIVQGITLSLQQLRHLRLHDNDYRVAPHLDFGDCIRMLSHCSHLYCLEIHNICISDQDLIGLCDIGSLRELSLQIGLLQEASLMRFANRLMTTTTTSTTTKEGDDIIHDGGVASLDTLKLISAHNLNDAILERLAHVKSLSFLSVQWNTRITDVGVKSFVRQQNNHDINSSSKPISHPATTMRDKVKRRKFLVDQCSSVSRWGIWTSEDC</sequence>
<reference evidence="3" key="1">
    <citation type="journal article" date="2022" name="IScience">
        <title>Evolution of zygomycete secretomes and the origins of terrestrial fungal ecologies.</title>
        <authorList>
            <person name="Chang Y."/>
            <person name="Wang Y."/>
            <person name="Mondo S."/>
            <person name="Ahrendt S."/>
            <person name="Andreopoulos W."/>
            <person name="Barry K."/>
            <person name="Beard J."/>
            <person name="Benny G.L."/>
            <person name="Blankenship S."/>
            <person name="Bonito G."/>
            <person name="Cuomo C."/>
            <person name="Desiro A."/>
            <person name="Gervers K.A."/>
            <person name="Hundley H."/>
            <person name="Kuo A."/>
            <person name="LaButti K."/>
            <person name="Lang B.F."/>
            <person name="Lipzen A."/>
            <person name="O'Donnell K."/>
            <person name="Pangilinan J."/>
            <person name="Reynolds N."/>
            <person name="Sandor L."/>
            <person name="Smith M.E."/>
            <person name="Tsang A."/>
            <person name="Grigoriev I.V."/>
            <person name="Stajich J.E."/>
            <person name="Spatafora J.W."/>
        </authorList>
    </citation>
    <scope>NUCLEOTIDE SEQUENCE</scope>
    <source>
        <strain evidence="3">RSA 2281</strain>
    </source>
</reference>
<gene>
    <name evidence="3" type="ORF">BDA99DRAFT_543159</name>
</gene>
<evidence type="ECO:0000256" key="1">
    <source>
        <dbReference type="SAM" id="MobiDB-lite"/>
    </source>
</evidence>
<evidence type="ECO:0000259" key="2">
    <source>
        <dbReference type="Pfam" id="PF12937"/>
    </source>
</evidence>
<feature type="region of interest" description="Disordered" evidence="1">
    <location>
        <begin position="310"/>
        <end position="333"/>
    </location>
</feature>
<dbReference type="InterPro" id="IPR036047">
    <property type="entry name" value="F-box-like_dom_sf"/>
</dbReference>
<dbReference type="PANTHER" id="PTHR31639:SF256">
    <property type="entry name" value="OS07G0242900 PROTEIN"/>
    <property type="match status" value="1"/>
</dbReference>